<dbReference type="PANTHER" id="PTHR34315">
    <property type="match status" value="1"/>
</dbReference>
<dbReference type="SUPFAM" id="SSF49482">
    <property type="entry name" value="Aromatic compound dioxygenase"/>
    <property type="match status" value="1"/>
</dbReference>
<evidence type="ECO:0000259" key="3">
    <source>
        <dbReference type="Pfam" id="PF00775"/>
    </source>
</evidence>
<keyword evidence="2" id="KW-0812">Transmembrane</keyword>
<evidence type="ECO:0000313" key="4">
    <source>
        <dbReference type="EMBL" id="CAF1122373.1"/>
    </source>
</evidence>
<reference evidence="4" key="1">
    <citation type="submission" date="2021-02" db="EMBL/GenBank/DDBJ databases">
        <authorList>
            <person name="Nowell W R."/>
        </authorList>
    </citation>
    <scope>NUCLEOTIDE SEQUENCE</scope>
</reference>
<dbReference type="Proteomes" id="UP000663845">
    <property type="component" value="Unassembled WGS sequence"/>
</dbReference>
<dbReference type="EMBL" id="CAJNOG010000257">
    <property type="protein sequence ID" value="CAF1122373.1"/>
    <property type="molecule type" value="Genomic_DNA"/>
</dbReference>
<name>A0A814QNV0_9BILA</name>
<keyword evidence="2" id="KW-1133">Transmembrane helix</keyword>
<dbReference type="GO" id="GO:0008199">
    <property type="term" value="F:ferric iron binding"/>
    <property type="evidence" value="ECO:0007669"/>
    <property type="project" value="InterPro"/>
</dbReference>
<dbReference type="InterPro" id="IPR000627">
    <property type="entry name" value="Intradiol_dOase_C"/>
</dbReference>
<feature type="domain" description="Intradiol ring-cleavage dioxygenases" evidence="3">
    <location>
        <begin position="274"/>
        <end position="363"/>
    </location>
</feature>
<dbReference type="CDD" id="cd03457">
    <property type="entry name" value="intradiol_dioxygenase_like"/>
    <property type="match status" value="1"/>
</dbReference>
<keyword evidence="2" id="KW-0472">Membrane</keyword>
<evidence type="ECO:0000313" key="5">
    <source>
        <dbReference type="Proteomes" id="UP000663845"/>
    </source>
</evidence>
<comment type="caution">
    <text evidence="4">The sequence shown here is derived from an EMBL/GenBank/DDBJ whole genome shotgun (WGS) entry which is preliminary data.</text>
</comment>
<dbReference type="InterPro" id="IPR015889">
    <property type="entry name" value="Intradiol_dOase_core"/>
</dbReference>
<feature type="compositionally biased region" description="Low complexity" evidence="1">
    <location>
        <begin position="190"/>
        <end position="203"/>
    </location>
</feature>
<dbReference type="PANTHER" id="PTHR34315:SF1">
    <property type="entry name" value="INTRADIOL RING-CLEAVAGE DIOXYGENASES DOMAIN-CONTAINING PROTEIN-RELATED"/>
    <property type="match status" value="1"/>
</dbReference>
<accession>A0A814QNV0</accession>
<protein>
    <recommendedName>
        <fullName evidence="3">Intradiol ring-cleavage dioxygenases domain-containing protein</fullName>
    </recommendedName>
</protein>
<dbReference type="Pfam" id="PF00775">
    <property type="entry name" value="Dioxygenase_C"/>
    <property type="match status" value="1"/>
</dbReference>
<feature type="transmembrane region" description="Helical" evidence="2">
    <location>
        <begin position="503"/>
        <end position="523"/>
    </location>
</feature>
<organism evidence="4 5">
    <name type="scientific">Adineta steineri</name>
    <dbReference type="NCBI Taxonomy" id="433720"/>
    <lineage>
        <taxon>Eukaryota</taxon>
        <taxon>Metazoa</taxon>
        <taxon>Spiralia</taxon>
        <taxon>Gnathifera</taxon>
        <taxon>Rotifera</taxon>
        <taxon>Eurotatoria</taxon>
        <taxon>Bdelloidea</taxon>
        <taxon>Adinetida</taxon>
        <taxon>Adinetidae</taxon>
        <taxon>Adineta</taxon>
    </lineage>
</organism>
<evidence type="ECO:0000256" key="1">
    <source>
        <dbReference type="SAM" id="MobiDB-lite"/>
    </source>
</evidence>
<dbReference type="GO" id="GO:0016702">
    <property type="term" value="F:oxidoreductase activity, acting on single donors with incorporation of molecular oxygen, incorporation of two atoms of oxygen"/>
    <property type="evidence" value="ECO:0007669"/>
    <property type="project" value="InterPro"/>
</dbReference>
<dbReference type="AlphaFoldDB" id="A0A814QNV0"/>
<gene>
    <name evidence="4" type="ORF">JYZ213_LOCUS22552</name>
</gene>
<proteinExistence type="predicted"/>
<feature type="region of interest" description="Disordered" evidence="1">
    <location>
        <begin position="132"/>
        <end position="165"/>
    </location>
</feature>
<evidence type="ECO:0000256" key="2">
    <source>
        <dbReference type="SAM" id="Phobius"/>
    </source>
</evidence>
<sequence length="524" mass="58555">MQQLSYHEKFCQARQTITDKEIHRLIKKYHNRHPTFSIDIQERTCKTIILACIYHYRHIEIDLRCESIYNDILHKFESNWSTDNVEYKQILNDILTRLNSSLANRSLDDQIESVIEQITKYFTQLKSIDEEEEQQQQQTVIRTRNSSTSSSPPPPIEIVKYERSPQSRRQQLFERSLSWSQPLTKHPIRNKINSITRNSSTSSSPPPPIEIVKYERSPQSRRQQLFERSLSWSQPLTKHPIPARCKRQLSRASTCFLTPQATEGPYYWNATIRQNITEGKAGIPLRLSISVIDTNTCAPLVNALVDVWHCDAVGIYSHYIAASQGIASTGNDNETFFRGLALTNANGIAIFDTVYPGWYSGRATHIHMKVHVGSNVTSNSSGTYSGGHVSHTGQLFFNDTLTDSVATMSPYSTHVITRTRNSEDGIYASANGSVTIVSIIQNSANNYSGAVTVGVNSSATPAAVGGGEMGPGIGQMPPIRNNFSIIMANMTSVILTTTLTSHVGAASALYMSCSTIFFAFLLYI</sequence>
<dbReference type="Gene3D" id="2.60.130.10">
    <property type="entry name" value="Aromatic compound dioxygenase"/>
    <property type="match status" value="1"/>
</dbReference>
<feature type="region of interest" description="Disordered" evidence="1">
    <location>
        <begin position="188"/>
        <end position="218"/>
    </location>
</feature>